<evidence type="ECO:0000256" key="8">
    <source>
        <dbReference type="SAM" id="Phobius"/>
    </source>
</evidence>
<evidence type="ECO:0000256" key="2">
    <source>
        <dbReference type="ARBA" id="ARBA00008873"/>
    </source>
</evidence>
<proteinExistence type="inferred from homology"/>
<comment type="caution">
    <text evidence="11">The sequence shown here is derived from an EMBL/GenBank/DDBJ whole genome shotgun (WGS) entry which is preliminary data.</text>
</comment>
<feature type="transmembrane region" description="Helical" evidence="8">
    <location>
        <begin position="189"/>
        <end position="206"/>
    </location>
</feature>
<dbReference type="InterPro" id="IPR027469">
    <property type="entry name" value="Cation_efflux_TMD_sf"/>
</dbReference>
<dbReference type="InterPro" id="IPR002524">
    <property type="entry name" value="Cation_efflux"/>
</dbReference>
<evidence type="ECO:0000313" key="11">
    <source>
        <dbReference type="EMBL" id="MFD2757806.1"/>
    </source>
</evidence>
<name>A0ABW5UX72_9MICO</name>
<keyword evidence="7 8" id="KW-0472">Membrane</keyword>
<dbReference type="InterPro" id="IPR050681">
    <property type="entry name" value="CDF/SLC30A"/>
</dbReference>
<sequence>MHDHAHDHASAADASTASGRTRLRIAFGITATILLAQLVGAILTNSLALLVDTAHMLTDAAGLLLALIAAQLMGRPATTTHTWGLRRAEVLAAAAQALVLLAVGVYAIITGVARFFAPPEVPGDSLLVFGIIGLAGNIASIAVLLGSRNANLNLRAAFLEVVNDALGSVAVIISAIVIRTTGWTPIDTLAGLLIAALIVPRAVVILRRSVRVLMEAVPAGLDLDALRDHLQGNPHVVRVHDLHVTTIGTGLPVLTAHLEVHDRCLDSAHSATVLRDLQDCVREHFEVRIEHCTFQLEPHGFADRGAVCDDHV</sequence>
<dbReference type="Proteomes" id="UP001597492">
    <property type="component" value="Unassembled WGS sequence"/>
</dbReference>
<keyword evidence="4 8" id="KW-0812">Transmembrane</keyword>
<dbReference type="RefSeq" id="WP_019618206.1">
    <property type="nucleotide sequence ID" value="NZ_JBHUNE010000003.1"/>
</dbReference>
<comment type="subcellular location">
    <subcellularLocation>
        <location evidence="1">Membrane</location>
        <topology evidence="1">Multi-pass membrane protein</topology>
    </subcellularLocation>
</comment>
<evidence type="ECO:0000256" key="3">
    <source>
        <dbReference type="ARBA" id="ARBA00022448"/>
    </source>
</evidence>
<organism evidence="11 12">
    <name type="scientific">Gulosibacter faecalis</name>
    <dbReference type="NCBI Taxonomy" id="272240"/>
    <lineage>
        <taxon>Bacteria</taxon>
        <taxon>Bacillati</taxon>
        <taxon>Actinomycetota</taxon>
        <taxon>Actinomycetes</taxon>
        <taxon>Micrococcales</taxon>
        <taxon>Microbacteriaceae</taxon>
        <taxon>Gulosibacter</taxon>
    </lineage>
</organism>
<evidence type="ECO:0000259" key="9">
    <source>
        <dbReference type="Pfam" id="PF01545"/>
    </source>
</evidence>
<feature type="transmembrane region" description="Helical" evidence="8">
    <location>
        <begin position="125"/>
        <end position="145"/>
    </location>
</feature>
<dbReference type="Pfam" id="PF16916">
    <property type="entry name" value="ZT_dimer"/>
    <property type="match status" value="1"/>
</dbReference>
<evidence type="ECO:0000313" key="12">
    <source>
        <dbReference type="Proteomes" id="UP001597492"/>
    </source>
</evidence>
<evidence type="ECO:0000256" key="4">
    <source>
        <dbReference type="ARBA" id="ARBA00022692"/>
    </source>
</evidence>
<dbReference type="InterPro" id="IPR058533">
    <property type="entry name" value="Cation_efflux_TM"/>
</dbReference>
<gene>
    <name evidence="11" type="ORF">ACFSW7_05375</name>
</gene>
<keyword evidence="5 8" id="KW-1133">Transmembrane helix</keyword>
<evidence type="ECO:0000256" key="6">
    <source>
        <dbReference type="ARBA" id="ARBA00023065"/>
    </source>
</evidence>
<comment type="similarity">
    <text evidence="2">Belongs to the cation diffusion facilitator (CDF) transporter (TC 2.A.4) family. SLC30A subfamily.</text>
</comment>
<dbReference type="InterPro" id="IPR036837">
    <property type="entry name" value="Cation_efflux_CTD_sf"/>
</dbReference>
<dbReference type="SUPFAM" id="SSF160240">
    <property type="entry name" value="Cation efflux protein cytoplasmic domain-like"/>
    <property type="match status" value="1"/>
</dbReference>
<feature type="transmembrane region" description="Helical" evidence="8">
    <location>
        <begin position="25"/>
        <end position="48"/>
    </location>
</feature>
<evidence type="ECO:0000256" key="1">
    <source>
        <dbReference type="ARBA" id="ARBA00004141"/>
    </source>
</evidence>
<keyword evidence="3" id="KW-0813">Transport</keyword>
<feature type="transmembrane region" description="Helical" evidence="8">
    <location>
        <begin position="157"/>
        <end position="177"/>
    </location>
</feature>
<feature type="transmembrane region" description="Helical" evidence="8">
    <location>
        <begin position="90"/>
        <end position="113"/>
    </location>
</feature>
<keyword evidence="12" id="KW-1185">Reference proteome</keyword>
<dbReference type="PANTHER" id="PTHR11562:SF17">
    <property type="entry name" value="RE54080P-RELATED"/>
    <property type="match status" value="1"/>
</dbReference>
<evidence type="ECO:0000259" key="10">
    <source>
        <dbReference type="Pfam" id="PF16916"/>
    </source>
</evidence>
<dbReference type="InterPro" id="IPR027470">
    <property type="entry name" value="Cation_efflux_CTD"/>
</dbReference>
<dbReference type="NCBIfam" id="TIGR01297">
    <property type="entry name" value="CDF"/>
    <property type="match status" value="1"/>
</dbReference>
<keyword evidence="6" id="KW-0406">Ion transport</keyword>
<dbReference type="Gene3D" id="1.20.1510.10">
    <property type="entry name" value="Cation efflux protein transmembrane domain"/>
    <property type="match status" value="1"/>
</dbReference>
<dbReference type="Pfam" id="PF01545">
    <property type="entry name" value="Cation_efflux"/>
    <property type="match status" value="1"/>
</dbReference>
<feature type="domain" description="Cation efflux protein transmembrane" evidence="9">
    <location>
        <begin position="24"/>
        <end position="214"/>
    </location>
</feature>
<evidence type="ECO:0000256" key="5">
    <source>
        <dbReference type="ARBA" id="ARBA00022989"/>
    </source>
</evidence>
<feature type="domain" description="Cation efflux protein cytoplasmic" evidence="10">
    <location>
        <begin position="220"/>
        <end position="299"/>
    </location>
</feature>
<dbReference type="PANTHER" id="PTHR11562">
    <property type="entry name" value="CATION EFFLUX PROTEIN/ ZINC TRANSPORTER"/>
    <property type="match status" value="1"/>
</dbReference>
<accession>A0ABW5UX72</accession>
<dbReference type="EMBL" id="JBHUNE010000003">
    <property type="protein sequence ID" value="MFD2757806.1"/>
    <property type="molecule type" value="Genomic_DNA"/>
</dbReference>
<reference evidence="12" key="1">
    <citation type="journal article" date="2019" name="Int. J. Syst. Evol. Microbiol.">
        <title>The Global Catalogue of Microorganisms (GCM) 10K type strain sequencing project: providing services to taxonomists for standard genome sequencing and annotation.</title>
        <authorList>
            <consortium name="The Broad Institute Genomics Platform"/>
            <consortium name="The Broad Institute Genome Sequencing Center for Infectious Disease"/>
            <person name="Wu L."/>
            <person name="Ma J."/>
        </authorList>
    </citation>
    <scope>NUCLEOTIDE SEQUENCE [LARGE SCALE GENOMIC DNA]</scope>
    <source>
        <strain evidence="12">TISTR 1514</strain>
    </source>
</reference>
<protein>
    <submittedName>
        <fullName evidence="11">Cation diffusion facilitator family transporter</fullName>
    </submittedName>
</protein>
<evidence type="ECO:0000256" key="7">
    <source>
        <dbReference type="ARBA" id="ARBA00023136"/>
    </source>
</evidence>
<dbReference type="SUPFAM" id="SSF161111">
    <property type="entry name" value="Cation efflux protein transmembrane domain-like"/>
    <property type="match status" value="1"/>
</dbReference>